<name>A0ACC7VHC0_9BACI</name>
<dbReference type="EMBL" id="WMEU01000003">
    <property type="protein sequence ID" value="MYL54183.1"/>
    <property type="molecule type" value="Genomic_DNA"/>
</dbReference>
<evidence type="ECO:0000313" key="2">
    <source>
        <dbReference type="Proteomes" id="UP000466692"/>
    </source>
</evidence>
<keyword evidence="2" id="KW-1185">Reference proteome</keyword>
<protein>
    <submittedName>
        <fullName evidence="1">Uncharacterized protein</fullName>
    </submittedName>
</protein>
<evidence type="ECO:0000313" key="1">
    <source>
        <dbReference type="EMBL" id="MYL54183.1"/>
    </source>
</evidence>
<gene>
    <name evidence="1" type="ORF">GLW08_12630</name>
</gene>
<reference evidence="1" key="1">
    <citation type="submission" date="2019-11" db="EMBL/GenBank/DDBJ databases">
        <title>Genome sequences of 17 halophilic strains isolated from different environments.</title>
        <authorList>
            <person name="Furrow R.E."/>
        </authorList>
    </citation>
    <scope>NUCLEOTIDE SEQUENCE</scope>
    <source>
        <strain evidence="1">22510_22_Filter</strain>
    </source>
</reference>
<organism evidence="1 2">
    <name type="scientific">Pontibacillus yanchengensis</name>
    <dbReference type="NCBI Taxonomy" id="462910"/>
    <lineage>
        <taxon>Bacteria</taxon>
        <taxon>Bacillati</taxon>
        <taxon>Bacillota</taxon>
        <taxon>Bacilli</taxon>
        <taxon>Bacillales</taxon>
        <taxon>Bacillaceae</taxon>
        <taxon>Pontibacillus</taxon>
    </lineage>
</organism>
<sequence length="544" mass="63005">MANIYNELLKTDYLEKLQNEVIEVNNEDVKERKYPTVTTEQQNAEVEAYERKQKEEAVQLVSEKQKANMKIWEAVLKDEDGNEVIGPKNHKVAYDENGVKFIPPFLHCKEDDKGNKKYYIKKGYVAEYLIENINSIHIAGVLHLYENGVYRPIFNKEEEGIIKALITPEFSTQAMTKDIAYQWKIDHRINVHQKNVNPNPFLINLKNGMLDISDLDNWKFTEGHSPDYLSTIQVQANYNKNAKGENFKKFLNSSVPDKQVQMLLQEMIGYCLTPFTHSKQMLFILTGEGDSGKSTFINSTLESLLDDTAKANQELQELDNEYNRAELFEKIVNVYSELPDKPLKDSGYLKAATGNDSLPARRIYEAPFKFKNKAKFVFSANTLPANFSSDTSDAYYNRLTIVPFIGDLKKKDPTLKYKLEKELDFILMWALEGLHRLMKNGWKFTQNDKSEDLKAEYKKESNPIMTFIEDYCELDPSNETPRANLFIAWQNFCQQNGHHAGSQIKFNKNLKTLYGNKVTQSQMNNSKRTKSWKGIRELKFDEIE</sequence>
<proteinExistence type="predicted"/>
<dbReference type="Proteomes" id="UP000466692">
    <property type="component" value="Unassembled WGS sequence"/>
</dbReference>
<comment type="caution">
    <text evidence="1">The sequence shown here is derived from an EMBL/GenBank/DDBJ whole genome shotgun (WGS) entry which is preliminary data.</text>
</comment>
<accession>A0ACC7VHC0</accession>